<name>A0A315VEF1_GAMAF</name>
<organism evidence="1 2">
    <name type="scientific">Gambusia affinis</name>
    <name type="common">Western mosquitofish</name>
    <name type="synonym">Heterandria affinis</name>
    <dbReference type="NCBI Taxonomy" id="33528"/>
    <lineage>
        <taxon>Eukaryota</taxon>
        <taxon>Metazoa</taxon>
        <taxon>Chordata</taxon>
        <taxon>Craniata</taxon>
        <taxon>Vertebrata</taxon>
        <taxon>Euteleostomi</taxon>
        <taxon>Actinopterygii</taxon>
        <taxon>Neopterygii</taxon>
        <taxon>Teleostei</taxon>
        <taxon>Neoteleostei</taxon>
        <taxon>Acanthomorphata</taxon>
        <taxon>Ovalentaria</taxon>
        <taxon>Atherinomorphae</taxon>
        <taxon>Cyprinodontiformes</taxon>
        <taxon>Poeciliidae</taxon>
        <taxon>Poeciliinae</taxon>
        <taxon>Gambusia</taxon>
    </lineage>
</organism>
<reference evidence="1 2" key="1">
    <citation type="journal article" date="2018" name="G3 (Bethesda)">
        <title>A High-Quality Reference Genome for the Invasive Mosquitofish Gambusia affinis Using a Chicago Library.</title>
        <authorList>
            <person name="Hoffberg S.L."/>
            <person name="Troendle N.J."/>
            <person name="Glenn T.C."/>
            <person name="Mahmud O."/>
            <person name="Louha S."/>
            <person name="Chalopin D."/>
            <person name="Bennetzen J.L."/>
            <person name="Mauricio R."/>
        </authorList>
    </citation>
    <scope>NUCLEOTIDE SEQUENCE [LARGE SCALE GENOMIC DNA]</scope>
    <source>
        <strain evidence="1">NE01/NJP1002.9</strain>
        <tissue evidence="1">Muscle</tissue>
    </source>
</reference>
<keyword evidence="2" id="KW-1185">Reference proteome</keyword>
<evidence type="ECO:0000313" key="1">
    <source>
        <dbReference type="EMBL" id="PWA21259.1"/>
    </source>
</evidence>
<protein>
    <submittedName>
        <fullName evidence="1">Uncharacterized protein</fullName>
    </submittedName>
</protein>
<dbReference type="EMBL" id="NHOQ01001911">
    <property type="protein sequence ID" value="PWA21259.1"/>
    <property type="molecule type" value="Genomic_DNA"/>
</dbReference>
<accession>A0A315VEF1</accession>
<sequence length="245" mass="26947">MENQVRFVSPFGMGGFYGETGSTQAVGWQGRNESSFLRKRTQTVYSSRDVANLSRLHSVTPSRLKSVVNQARGSFLWALERGKDRGEDMWQMSSGPGIEPATAASRTEGLQTFLSLCFAYLIFCDSSVGEGVVNDQSDSPVFSPLARWSLRALLSQDGQAERRRAPNELIAVPSHLIPPLMSHTVPFPNPHILQAFPGPLSLSTSFLTNTPSRCSPSALLFIFYNHSVICEALSCDCQWQTAVVQ</sequence>
<comment type="caution">
    <text evidence="1">The sequence shown here is derived from an EMBL/GenBank/DDBJ whole genome shotgun (WGS) entry which is preliminary data.</text>
</comment>
<proteinExistence type="predicted"/>
<dbReference type="Proteomes" id="UP000250572">
    <property type="component" value="Unassembled WGS sequence"/>
</dbReference>
<dbReference type="AlphaFoldDB" id="A0A315VEF1"/>
<gene>
    <name evidence="1" type="ORF">CCH79_00009418</name>
</gene>
<evidence type="ECO:0000313" key="2">
    <source>
        <dbReference type="Proteomes" id="UP000250572"/>
    </source>
</evidence>